<dbReference type="InterPro" id="IPR012893">
    <property type="entry name" value="HipA-like_C"/>
</dbReference>
<evidence type="ECO:0000256" key="1">
    <source>
        <dbReference type="ARBA" id="ARBA00010164"/>
    </source>
</evidence>
<dbReference type="Pfam" id="PF07804">
    <property type="entry name" value="HipA_C"/>
    <property type="match status" value="1"/>
</dbReference>
<accession>A0A315E259</accession>
<sequence>MKKIQVRYEGWGENWLLGTLADDGHHLLFEYSPQALAEGLDLSPRYLPLQKQAIGNFPSHLWRLPGLFADSLPDGWGMLLMDRLFRKQGLRPEQCSPLDRLSFIGHRGLGALTYEPDTQGDVVPDAVDLVALANETALVLQGEDTQTLQKLAMLGGSPQGARPKVLVFYDPVTSRISTTPMSAGSGWLVKFQALGEHKEVCAIEAFYAQLASACGLDVPATRVFDLSTQHAALGIERFDLAQGLRVPIHSLAGFLHADFRIPSAVDYTTFLRATRMITRDEREVQKAFERAVFNVLFHNRDDHAKNLAYRMDAQRHWKLAPCFDLTYSEGPGGEHQMDVCGEGLYIKRSHFTKLAQQGGLDARWAAQRLDAMLEVVDQWPTLIESFDLRRATRQKMHEAVIRQREALMH</sequence>
<dbReference type="EMBL" id="NESN01000005">
    <property type="protein sequence ID" value="PUE52000.1"/>
    <property type="molecule type" value="Genomic_DNA"/>
</dbReference>
<dbReference type="RefSeq" id="WP_108313455.1">
    <property type="nucleotide sequence ID" value="NZ_NESN01000005.1"/>
</dbReference>
<feature type="domain" description="HipA N-terminal subdomain 1" evidence="5">
    <location>
        <begin position="13"/>
        <end position="114"/>
    </location>
</feature>
<dbReference type="GO" id="GO:0004674">
    <property type="term" value="F:protein serine/threonine kinase activity"/>
    <property type="evidence" value="ECO:0007669"/>
    <property type="project" value="TreeGrafter"/>
</dbReference>
<evidence type="ECO:0000256" key="3">
    <source>
        <dbReference type="ARBA" id="ARBA00022777"/>
    </source>
</evidence>
<dbReference type="PANTHER" id="PTHR37419:SF8">
    <property type="entry name" value="TOXIN YJJJ"/>
    <property type="match status" value="1"/>
</dbReference>
<feature type="domain" description="HipA-like C-terminal" evidence="4">
    <location>
        <begin position="157"/>
        <end position="379"/>
    </location>
</feature>
<dbReference type="Proteomes" id="UP000250790">
    <property type="component" value="Unassembled WGS sequence"/>
</dbReference>
<evidence type="ECO:0000313" key="7">
    <source>
        <dbReference type="Proteomes" id="UP000250790"/>
    </source>
</evidence>
<keyword evidence="3 6" id="KW-0418">Kinase</keyword>
<reference evidence="6 7" key="1">
    <citation type="submission" date="2017-04" db="EMBL/GenBank/DDBJ databases">
        <title>Unexpected and diverse lifestyles within the genus Limnohabitans.</title>
        <authorList>
            <person name="Kasalicky V."/>
            <person name="Mehrshad M."/>
            <person name="Andrei S.-A."/>
            <person name="Salcher M."/>
            <person name="Kratochvilova H."/>
            <person name="Simek K."/>
            <person name="Ghai R."/>
        </authorList>
    </citation>
    <scope>NUCLEOTIDE SEQUENCE [LARGE SCALE GENOMIC DNA]</scope>
    <source>
        <strain evidence="6 7">II-B4</strain>
    </source>
</reference>
<evidence type="ECO:0000313" key="6">
    <source>
        <dbReference type="EMBL" id="PUE52000.1"/>
    </source>
</evidence>
<organism evidence="6 7">
    <name type="scientific">Limnohabitans parvus II-B4</name>
    <dbReference type="NCBI Taxonomy" id="1293052"/>
    <lineage>
        <taxon>Bacteria</taxon>
        <taxon>Pseudomonadati</taxon>
        <taxon>Pseudomonadota</taxon>
        <taxon>Betaproteobacteria</taxon>
        <taxon>Burkholderiales</taxon>
        <taxon>Comamonadaceae</taxon>
        <taxon>Limnohabitans</taxon>
    </lineage>
</organism>
<evidence type="ECO:0000259" key="4">
    <source>
        <dbReference type="Pfam" id="PF07804"/>
    </source>
</evidence>
<comment type="caution">
    <text evidence="6">The sequence shown here is derived from an EMBL/GenBank/DDBJ whole genome shotgun (WGS) entry which is preliminary data.</text>
</comment>
<keyword evidence="7" id="KW-1185">Reference proteome</keyword>
<dbReference type="InterPro" id="IPR052028">
    <property type="entry name" value="HipA_Ser/Thr_kinase"/>
</dbReference>
<proteinExistence type="inferred from homology"/>
<dbReference type="GO" id="GO:0005829">
    <property type="term" value="C:cytosol"/>
    <property type="evidence" value="ECO:0007669"/>
    <property type="project" value="TreeGrafter"/>
</dbReference>
<name>A0A315E259_9BURK</name>
<evidence type="ECO:0000259" key="5">
    <source>
        <dbReference type="Pfam" id="PF13657"/>
    </source>
</evidence>
<dbReference type="Pfam" id="PF13657">
    <property type="entry name" value="Couple_hipA"/>
    <property type="match status" value="1"/>
</dbReference>
<dbReference type="OrthoDB" id="9805913at2"/>
<dbReference type="AlphaFoldDB" id="A0A315E259"/>
<dbReference type="InterPro" id="IPR017508">
    <property type="entry name" value="HipA_N1"/>
</dbReference>
<comment type="similarity">
    <text evidence="1">Belongs to the HipA Ser/Thr kinase family.</text>
</comment>
<gene>
    <name evidence="6" type="ORF">B9Z37_13055</name>
</gene>
<protein>
    <submittedName>
        <fullName evidence="6">Phosphatidylinositol kinase</fullName>
    </submittedName>
</protein>
<keyword evidence="2" id="KW-0808">Transferase</keyword>
<dbReference type="PANTHER" id="PTHR37419">
    <property type="entry name" value="SERINE/THREONINE-PROTEIN KINASE TOXIN HIPA"/>
    <property type="match status" value="1"/>
</dbReference>
<evidence type="ECO:0000256" key="2">
    <source>
        <dbReference type="ARBA" id="ARBA00022679"/>
    </source>
</evidence>